<accession>A0A9R1VQ27</accession>
<comment type="caution">
    <text evidence="1">The sequence shown here is derived from an EMBL/GenBank/DDBJ whole genome shotgun (WGS) entry which is preliminary data.</text>
</comment>
<keyword evidence="2" id="KW-1185">Reference proteome</keyword>
<dbReference type="Proteomes" id="UP000235145">
    <property type="component" value="Unassembled WGS sequence"/>
</dbReference>
<protein>
    <submittedName>
        <fullName evidence="1">Uncharacterized protein</fullName>
    </submittedName>
</protein>
<dbReference type="AlphaFoldDB" id="A0A9R1VQ27"/>
<sequence length="195" mass="22130">MILAGPNSLKDSNTKVTYHTIHSLPANNRKFEIDKIKFSSVFACLFSSKLSSRPFARCLVRFPLWHTNNNKQRPTTTVWLTRWFLISLSFGVCGGSVPSSSSFSSGLSSGHHVGIKKLLSNIASITRNDDESGGMSKLDNYLKDKLLCKDMELDLLVWWKTNEEIEAYCRSIEFDYDVEEENTKESRTTSLDDFV</sequence>
<evidence type="ECO:0000313" key="1">
    <source>
        <dbReference type="EMBL" id="KAJ0209399.1"/>
    </source>
</evidence>
<name>A0A9R1VQ27_LACSA</name>
<gene>
    <name evidence="1" type="ORF">LSAT_V11C400165560</name>
</gene>
<dbReference type="EMBL" id="NBSK02000004">
    <property type="protein sequence ID" value="KAJ0209399.1"/>
    <property type="molecule type" value="Genomic_DNA"/>
</dbReference>
<evidence type="ECO:0000313" key="2">
    <source>
        <dbReference type="Proteomes" id="UP000235145"/>
    </source>
</evidence>
<reference evidence="1 2" key="1">
    <citation type="journal article" date="2017" name="Nat. Commun.">
        <title>Genome assembly with in vitro proximity ligation data and whole-genome triplication in lettuce.</title>
        <authorList>
            <person name="Reyes-Chin-Wo S."/>
            <person name="Wang Z."/>
            <person name="Yang X."/>
            <person name="Kozik A."/>
            <person name="Arikit S."/>
            <person name="Song C."/>
            <person name="Xia L."/>
            <person name="Froenicke L."/>
            <person name="Lavelle D.O."/>
            <person name="Truco M.J."/>
            <person name="Xia R."/>
            <person name="Zhu S."/>
            <person name="Xu C."/>
            <person name="Xu H."/>
            <person name="Xu X."/>
            <person name="Cox K."/>
            <person name="Korf I."/>
            <person name="Meyers B.C."/>
            <person name="Michelmore R.W."/>
        </authorList>
    </citation>
    <scope>NUCLEOTIDE SEQUENCE [LARGE SCALE GENOMIC DNA]</scope>
    <source>
        <strain evidence="2">cv. Salinas</strain>
        <tissue evidence="1">Seedlings</tissue>
    </source>
</reference>
<proteinExistence type="predicted"/>
<organism evidence="1 2">
    <name type="scientific">Lactuca sativa</name>
    <name type="common">Garden lettuce</name>
    <dbReference type="NCBI Taxonomy" id="4236"/>
    <lineage>
        <taxon>Eukaryota</taxon>
        <taxon>Viridiplantae</taxon>
        <taxon>Streptophyta</taxon>
        <taxon>Embryophyta</taxon>
        <taxon>Tracheophyta</taxon>
        <taxon>Spermatophyta</taxon>
        <taxon>Magnoliopsida</taxon>
        <taxon>eudicotyledons</taxon>
        <taxon>Gunneridae</taxon>
        <taxon>Pentapetalae</taxon>
        <taxon>asterids</taxon>
        <taxon>campanulids</taxon>
        <taxon>Asterales</taxon>
        <taxon>Asteraceae</taxon>
        <taxon>Cichorioideae</taxon>
        <taxon>Cichorieae</taxon>
        <taxon>Lactucinae</taxon>
        <taxon>Lactuca</taxon>
    </lineage>
</organism>